<keyword evidence="3" id="KW-0472">Membrane</keyword>
<dbReference type="GO" id="GO:0006654">
    <property type="term" value="P:phosphatidic acid biosynthetic process"/>
    <property type="evidence" value="ECO:0007669"/>
    <property type="project" value="TreeGrafter"/>
</dbReference>
<evidence type="ECO:0000313" key="6">
    <source>
        <dbReference type="Proteomes" id="UP000886865"/>
    </source>
</evidence>
<evidence type="ECO:0000256" key="2">
    <source>
        <dbReference type="ARBA" id="ARBA00023315"/>
    </source>
</evidence>
<proteinExistence type="predicted"/>
<keyword evidence="2 5" id="KW-0012">Acyltransferase</keyword>
<evidence type="ECO:0000256" key="1">
    <source>
        <dbReference type="ARBA" id="ARBA00022679"/>
    </source>
</evidence>
<dbReference type="SUPFAM" id="SSF69593">
    <property type="entry name" value="Glycerol-3-phosphate (1)-acyltransferase"/>
    <property type="match status" value="1"/>
</dbReference>
<dbReference type="PANTHER" id="PTHR10434:SF40">
    <property type="entry name" value="1-ACYL-SN-GLYCEROL-3-PHOSPHATE ACYLTRANSFERASE"/>
    <property type="match status" value="1"/>
</dbReference>
<evidence type="ECO:0000259" key="4">
    <source>
        <dbReference type="SMART" id="SM00563"/>
    </source>
</evidence>
<dbReference type="EMBL" id="DVJQ01000004">
    <property type="protein sequence ID" value="HIS73480.1"/>
    <property type="molecule type" value="Genomic_DNA"/>
</dbReference>
<keyword evidence="3" id="KW-0812">Transmembrane</keyword>
<accession>A0A9D1FHV9</accession>
<dbReference type="AlphaFoldDB" id="A0A9D1FHV9"/>
<evidence type="ECO:0000256" key="3">
    <source>
        <dbReference type="SAM" id="Phobius"/>
    </source>
</evidence>
<dbReference type="Pfam" id="PF01553">
    <property type="entry name" value="Acyltransferase"/>
    <property type="match status" value="1"/>
</dbReference>
<evidence type="ECO:0000313" key="5">
    <source>
        <dbReference type="EMBL" id="HIS73480.1"/>
    </source>
</evidence>
<keyword evidence="1" id="KW-0808">Transferase</keyword>
<name>A0A9D1FHV9_9BACT</name>
<dbReference type="PANTHER" id="PTHR10434">
    <property type="entry name" value="1-ACYL-SN-GLYCEROL-3-PHOSPHATE ACYLTRANSFERASE"/>
    <property type="match status" value="1"/>
</dbReference>
<reference evidence="5" key="2">
    <citation type="journal article" date="2021" name="PeerJ">
        <title>Extensive microbial diversity within the chicken gut microbiome revealed by metagenomics and culture.</title>
        <authorList>
            <person name="Gilroy R."/>
            <person name="Ravi A."/>
            <person name="Getino M."/>
            <person name="Pursley I."/>
            <person name="Horton D.L."/>
            <person name="Alikhan N.F."/>
            <person name="Baker D."/>
            <person name="Gharbi K."/>
            <person name="Hall N."/>
            <person name="Watson M."/>
            <person name="Adriaenssens E.M."/>
            <person name="Foster-Nyarko E."/>
            <person name="Jarju S."/>
            <person name="Secka A."/>
            <person name="Antonio M."/>
            <person name="Oren A."/>
            <person name="Chaudhuri R.R."/>
            <person name="La Ragione R."/>
            <person name="Hildebrand F."/>
            <person name="Pallen M.J."/>
        </authorList>
    </citation>
    <scope>NUCLEOTIDE SEQUENCE</scope>
    <source>
        <strain evidence="5">CHK152-2871</strain>
    </source>
</reference>
<reference evidence="5" key="1">
    <citation type="submission" date="2020-10" db="EMBL/GenBank/DDBJ databases">
        <authorList>
            <person name="Gilroy R."/>
        </authorList>
    </citation>
    <scope>NUCLEOTIDE SEQUENCE</scope>
    <source>
        <strain evidence="5">CHK152-2871</strain>
    </source>
</reference>
<keyword evidence="3" id="KW-1133">Transmembrane helix</keyword>
<protein>
    <submittedName>
        <fullName evidence="5">1-acyl-sn-glycerol-3-phosphate acyltransferase</fullName>
    </submittedName>
</protein>
<organism evidence="5 6">
    <name type="scientific">Candidatus Galligastranaerophilus intestinavium</name>
    <dbReference type="NCBI Taxonomy" id="2840836"/>
    <lineage>
        <taxon>Bacteria</taxon>
        <taxon>Candidatus Galligastranaerophilus</taxon>
    </lineage>
</organism>
<gene>
    <name evidence="5" type="ORF">IAA86_00490</name>
</gene>
<dbReference type="InterPro" id="IPR002123">
    <property type="entry name" value="Plipid/glycerol_acylTrfase"/>
</dbReference>
<feature type="domain" description="Phospholipid/glycerol acyltransferase" evidence="4">
    <location>
        <begin position="53"/>
        <end position="170"/>
    </location>
</feature>
<sequence>MEKINHARKYAKDFNILTRLYQYYALYILYIPIFSLFYRFKCSRNKTLEKKPYIFAANHISYCDPFLMNMVTVRPLAYMAKKELYEVKGNFGKWVATNISRLGGFSVNREKLEVSTIKTCRDLFKANFNLCIFPQGGIRKNKKIEEINKGFVVIAKMVKADIVPVGLSGLEKYNWNIFKRPIVNLKMGTPISYELSEEEIIQNWREQVAKLTGYELADLK</sequence>
<feature type="transmembrane region" description="Helical" evidence="3">
    <location>
        <begin position="21"/>
        <end position="40"/>
    </location>
</feature>
<dbReference type="Proteomes" id="UP000886865">
    <property type="component" value="Unassembled WGS sequence"/>
</dbReference>
<dbReference type="CDD" id="cd07989">
    <property type="entry name" value="LPLAT_AGPAT-like"/>
    <property type="match status" value="1"/>
</dbReference>
<dbReference type="GO" id="GO:0003841">
    <property type="term" value="F:1-acylglycerol-3-phosphate O-acyltransferase activity"/>
    <property type="evidence" value="ECO:0007669"/>
    <property type="project" value="TreeGrafter"/>
</dbReference>
<dbReference type="SMART" id="SM00563">
    <property type="entry name" value="PlsC"/>
    <property type="match status" value="1"/>
</dbReference>
<comment type="caution">
    <text evidence="5">The sequence shown here is derived from an EMBL/GenBank/DDBJ whole genome shotgun (WGS) entry which is preliminary data.</text>
</comment>